<dbReference type="RefSeq" id="WP_212529261.1">
    <property type="nucleotide sequence ID" value="NZ_JAGSOG010000068.1"/>
</dbReference>
<comment type="caution">
    <text evidence="3">The sequence shown here is derived from an EMBL/GenBank/DDBJ whole genome shotgun (WGS) entry which is preliminary data.</text>
</comment>
<dbReference type="Proteomes" id="UP000675781">
    <property type="component" value="Unassembled WGS sequence"/>
</dbReference>
<feature type="domain" description="NACHT N-terminal Helical" evidence="2">
    <location>
        <begin position="3"/>
        <end position="233"/>
    </location>
</feature>
<dbReference type="SUPFAM" id="SSF52540">
    <property type="entry name" value="P-loop containing nucleoside triphosphate hydrolases"/>
    <property type="match status" value="1"/>
</dbReference>
<dbReference type="InterPro" id="IPR027417">
    <property type="entry name" value="P-loop_NTPase"/>
</dbReference>
<name>A0A941ETD9_9ACTN</name>
<evidence type="ECO:0000313" key="3">
    <source>
        <dbReference type="EMBL" id="MBR7834744.1"/>
    </source>
</evidence>
<evidence type="ECO:0000256" key="1">
    <source>
        <dbReference type="SAM" id="MobiDB-lite"/>
    </source>
</evidence>
<dbReference type="Gene3D" id="3.40.50.300">
    <property type="entry name" value="P-loop containing nucleotide triphosphate hydrolases"/>
    <property type="match status" value="1"/>
</dbReference>
<evidence type="ECO:0000259" key="2">
    <source>
        <dbReference type="Pfam" id="PF22738"/>
    </source>
</evidence>
<dbReference type="AlphaFoldDB" id="A0A941ETD9"/>
<keyword evidence="4" id="KW-1185">Reference proteome</keyword>
<protein>
    <recommendedName>
        <fullName evidence="2">NACHT N-terminal Helical domain-containing protein</fullName>
    </recommendedName>
</protein>
<evidence type="ECO:0000313" key="4">
    <source>
        <dbReference type="Proteomes" id="UP000675781"/>
    </source>
</evidence>
<feature type="compositionally biased region" description="Pro residues" evidence="1">
    <location>
        <begin position="1157"/>
        <end position="1179"/>
    </location>
</feature>
<organism evidence="3 4">
    <name type="scientific">Actinospica durhamensis</name>
    <dbReference type="NCBI Taxonomy" id="1508375"/>
    <lineage>
        <taxon>Bacteria</taxon>
        <taxon>Bacillati</taxon>
        <taxon>Actinomycetota</taxon>
        <taxon>Actinomycetes</taxon>
        <taxon>Catenulisporales</taxon>
        <taxon>Actinospicaceae</taxon>
        <taxon>Actinospica</taxon>
    </lineage>
</organism>
<accession>A0A941ETD9</accession>
<dbReference type="Pfam" id="PF22738">
    <property type="entry name" value="NNH7"/>
    <property type="match status" value="1"/>
</dbReference>
<dbReference type="InterPro" id="IPR054567">
    <property type="entry name" value="NNH7"/>
</dbReference>
<proteinExistence type="predicted"/>
<feature type="region of interest" description="Disordered" evidence="1">
    <location>
        <begin position="1132"/>
        <end position="1179"/>
    </location>
</feature>
<gene>
    <name evidence="3" type="ORF">KDL01_15825</name>
</gene>
<sequence length="1179" mass="129011">MPRDLTFADAVKILGSDSEKLHTLDLLFSGAINLATATHRPTDVIKVLRSAKLIADHSLDLMRRVNTVVKRTKPQSRHEVLVAAHTIVAVVAFFEVLGEFEPLMSAFDLTLEDKLLLKSGYEPIDPIAAKKASLPVLLAAASIPPISPVASFASVTADLREFYIGLVEEVIQFVSGLSRWDALNETQRDRITSLHTGRMVGHLLPKAVERYSQRLTELAALRPEFFVWTTMMELQAAAVERADDRRALARVGELLETFAGQATAAGPIGERLALAYAAELARPLVDTDEAQTVPNLLVPSVQQIYIDPAFRVANHGELTRPAEDRWWSETVALRENLSDFLAWHLSTGRALESPTLVLGHPGAGKSLFTKVLAARAPSGTFAPLRVELRHVAANAGVLDQIEQAMRASLNETVKWADFARESAEVGRIPLVIFDGLDELLQTWGSSRSNFLAEVADFQQREAVQKRDIVVIVTSRTLVTTQAAIPGGCTMLRIEPFAEAEIAAWVAAWNTAVSGANGDASPLDIVNVLRYPSLAEQPLLLLLLAIYNAGSDHAWTSTAGAPLEIHGLYEGLLRQFAYREVHRRTHPAVLDNATLKQMIETELDTLSIVAFSMFNRGAQSVLLTALDDDLKALRPETRQSPDAWTEGQRVVGRFFFIHEARAGAQDGTVLRSYEFLHATFGEYLVARRILQELRLVVALRRAVSVPLGDCDGTLFTLLSFAPLTSRGQVVDFLTQMLLDLPEADQQDATSLVISLFRVALEPRVGDRYAAYRPAQRDAPSRHAVYKLNLLMMVLAVRTSIPFTELFGFEDEDADAALDLWSGTAHLWRACLAISAWRGVVNFIRVAEGSVGFTVSTSGMYFHHEREQSLLASSGADVAHVRLIGAAHRYANFFEYPGIAEAIIALRLGSLAPYESRDALLESVLDGEAGGGPNSPHIFIALLEVIAADSFQISRENLVRLFVRGFELWEELGETSQLLVFDLATALLADADTPSSLKTVIPDSFGLIMSRARSPLGKPEYFRMLEAASSAGLNLDPSEAEIADALANAEQFADAQSIHSVLSVALEYRQWEWLATSGLRMLVEGPRRLRTSMTSQAMDLIQRGLVEYAASAADGPEALVRLEVAMKAWRDDRIDVSVRWSPGPDEPDPGDHRSGDPQPGGPAPGDPHPSGPQPSDPQPEG</sequence>
<reference evidence="3" key="1">
    <citation type="submission" date="2021-04" db="EMBL/GenBank/DDBJ databases">
        <title>Genome based classification of Actinospica acidithermotolerans sp. nov., an actinobacterium isolated from an Indonesian hot spring.</title>
        <authorList>
            <person name="Kusuma A.B."/>
            <person name="Putra K.E."/>
            <person name="Nafisah S."/>
            <person name="Loh J."/>
            <person name="Nouioui I."/>
            <person name="Goodfellow M."/>
        </authorList>
    </citation>
    <scope>NUCLEOTIDE SEQUENCE</scope>
    <source>
        <strain evidence="3">CSCA 57</strain>
    </source>
</reference>
<dbReference type="EMBL" id="JAGSOG010000068">
    <property type="protein sequence ID" value="MBR7834744.1"/>
    <property type="molecule type" value="Genomic_DNA"/>
</dbReference>